<keyword evidence="2" id="KW-1185">Reference proteome</keyword>
<gene>
    <name evidence="1" type="ORF">C1I63_05490</name>
</gene>
<dbReference type="RefSeq" id="WP_055784904.1">
    <property type="nucleotide sequence ID" value="NZ_PZPL01000001.1"/>
</dbReference>
<dbReference type="Proteomes" id="UP000241085">
    <property type="component" value="Unassembled WGS sequence"/>
</dbReference>
<dbReference type="AlphaFoldDB" id="A0A2T4US51"/>
<protein>
    <recommendedName>
        <fullName evidence="3">Amidase</fullName>
    </recommendedName>
</protein>
<evidence type="ECO:0000313" key="1">
    <source>
        <dbReference type="EMBL" id="PTL72354.1"/>
    </source>
</evidence>
<sequence>MASSSRRWHVGAIVARVRASSAISASGLDTAARAARKLDVLRIADLVDAGRLTSEQAVEQFLRIVDEVSAGPSTSPNPILNG</sequence>
<evidence type="ECO:0008006" key="3">
    <source>
        <dbReference type="Google" id="ProtNLM"/>
    </source>
</evidence>
<dbReference type="EMBL" id="PZPL01000001">
    <property type="protein sequence ID" value="PTL72354.1"/>
    <property type="molecule type" value="Genomic_DNA"/>
</dbReference>
<accession>A0A2T4US51</accession>
<proteinExistence type="predicted"/>
<evidence type="ECO:0000313" key="2">
    <source>
        <dbReference type="Proteomes" id="UP000241085"/>
    </source>
</evidence>
<name>A0A2T4US51_9MICO</name>
<comment type="caution">
    <text evidence="1">The sequence shown here is derived from an EMBL/GenBank/DDBJ whole genome shotgun (WGS) entry which is preliminary data.</text>
</comment>
<organism evidence="1 2">
    <name type="scientific">Rathayibacter caricis DSM 15933</name>
    <dbReference type="NCBI Taxonomy" id="1328867"/>
    <lineage>
        <taxon>Bacteria</taxon>
        <taxon>Bacillati</taxon>
        <taxon>Actinomycetota</taxon>
        <taxon>Actinomycetes</taxon>
        <taxon>Micrococcales</taxon>
        <taxon>Microbacteriaceae</taxon>
        <taxon>Rathayibacter</taxon>
    </lineage>
</organism>
<reference evidence="1 2" key="1">
    <citation type="submission" date="2018-03" db="EMBL/GenBank/DDBJ databases">
        <title>Bacteriophage NCPPB3778 and a type I-E CRISPR drive the evolution of the US Biological Select Agent, Rathayibacter toxicus.</title>
        <authorList>
            <person name="Davis E.W.II."/>
            <person name="Tabima J.F."/>
            <person name="Weisberg A.J."/>
            <person name="Dantas Lopes L."/>
            <person name="Wiseman M.S."/>
            <person name="Wiseman M.S."/>
            <person name="Pupko T."/>
            <person name="Belcher M.S."/>
            <person name="Sechler A.J."/>
            <person name="Tancos M.A."/>
            <person name="Schroeder B.K."/>
            <person name="Murray T.D."/>
            <person name="Luster D.G."/>
            <person name="Schneider W.L."/>
            <person name="Rogers E."/>
            <person name="Andreote F.D."/>
            <person name="Grunwald N.J."/>
            <person name="Putnam M.L."/>
            <person name="Chang J.H."/>
        </authorList>
    </citation>
    <scope>NUCLEOTIDE SEQUENCE [LARGE SCALE GENOMIC DNA]</scope>
    <source>
        <strain evidence="1 2">DSM 15933</strain>
    </source>
</reference>